<dbReference type="EMBL" id="VHSG01000026">
    <property type="protein sequence ID" value="TQV69950.1"/>
    <property type="molecule type" value="Genomic_DNA"/>
</dbReference>
<sequence length="163" mass="18950">MLKMLESVLKVRQLLEEKAIARTCEIERQLEQTVAVCEQARQGLADYRRWREGREAELFSQLRTGLHSVSYVSTYRDSLQKLAADEAEMISSAAERERQVGEIQMRLGEARLAQVAAVRSREKITNIIDREKDQQMEIDVKSEDEENDELANLGWYRTDNFLQ</sequence>
<name>A0A545SYB2_9GAMM</name>
<dbReference type="AlphaFoldDB" id="A0A545SYB2"/>
<evidence type="ECO:0008006" key="3">
    <source>
        <dbReference type="Google" id="ProtNLM"/>
    </source>
</evidence>
<dbReference type="InterPro" id="IPR053716">
    <property type="entry name" value="Flag_assembly_chemotaxis_eff"/>
</dbReference>
<accession>A0A545SYB2</accession>
<reference evidence="1 2" key="1">
    <citation type="submission" date="2019-06" db="EMBL/GenBank/DDBJ databases">
        <title>Whole genome sequence for Cellvibrionaceae sp. R142.</title>
        <authorList>
            <person name="Wang G."/>
        </authorList>
    </citation>
    <scope>NUCLEOTIDE SEQUENCE [LARGE SCALE GENOMIC DNA]</scope>
    <source>
        <strain evidence="1 2">R142</strain>
    </source>
</reference>
<dbReference type="Proteomes" id="UP000319732">
    <property type="component" value="Unassembled WGS sequence"/>
</dbReference>
<gene>
    <name evidence="1" type="ORF">FKG94_22625</name>
</gene>
<protein>
    <recommendedName>
        <fullName evidence="3">Flagellar FliJ protein</fullName>
    </recommendedName>
</protein>
<organism evidence="1 2">
    <name type="scientific">Exilibacterium tricleocarpae</name>
    <dbReference type="NCBI Taxonomy" id="2591008"/>
    <lineage>
        <taxon>Bacteria</taxon>
        <taxon>Pseudomonadati</taxon>
        <taxon>Pseudomonadota</taxon>
        <taxon>Gammaproteobacteria</taxon>
        <taxon>Cellvibrionales</taxon>
        <taxon>Cellvibrionaceae</taxon>
        <taxon>Exilibacterium</taxon>
    </lineage>
</organism>
<dbReference type="Gene3D" id="1.10.287.1700">
    <property type="match status" value="1"/>
</dbReference>
<proteinExistence type="predicted"/>
<comment type="caution">
    <text evidence="1">The sequence shown here is derived from an EMBL/GenBank/DDBJ whole genome shotgun (WGS) entry which is preliminary data.</text>
</comment>
<evidence type="ECO:0000313" key="1">
    <source>
        <dbReference type="EMBL" id="TQV69950.1"/>
    </source>
</evidence>
<evidence type="ECO:0000313" key="2">
    <source>
        <dbReference type="Proteomes" id="UP000319732"/>
    </source>
</evidence>
<dbReference type="RefSeq" id="WP_142929228.1">
    <property type="nucleotide sequence ID" value="NZ_ML660104.1"/>
</dbReference>
<keyword evidence="2" id="KW-1185">Reference proteome</keyword>